<dbReference type="AlphaFoldDB" id="A0A645IFZ2"/>
<reference evidence="1" key="1">
    <citation type="submission" date="2019-08" db="EMBL/GenBank/DDBJ databases">
        <authorList>
            <person name="Kucharzyk K."/>
            <person name="Murdoch R.W."/>
            <person name="Higgins S."/>
            <person name="Loffler F."/>
        </authorList>
    </citation>
    <scope>NUCLEOTIDE SEQUENCE</scope>
</reference>
<accession>A0A645IFZ2</accession>
<dbReference type="Gene3D" id="3.60.90.10">
    <property type="entry name" value="S-adenosylmethionine decarboxylase"/>
    <property type="match status" value="1"/>
</dbReference>
<protein>
    <submittedName>
        <fullName evidence="1">Uncharacterized protein</fullName>
    </submittedName>
</protein>
<organism evidence="1">
    <name type="scientific">bioreactor metagenome</name>
    <dbReference type="NCBI Taxonomy" id="1076179"/>
    <lineage>
        <taxon>unclassified sequences</taxon>
        <taxon>metagenomes</taxon>
        <taxon>ecological metagenomes</taxon>
    </lineage>
</organism>
<evidence type="ECO:0000313" key="1">
    <source>
        <dbReference type="EMBL" id="MPN47214.1"/>
    </source>
</evidence>
<gene>
    <name evidence="1" type="ORF">SDC9_194815</name>
</gene>
<proteinExistence type="predicted"/>
<name>A0A645IFZ2_9ZZZZ</name>
<dbReference type="EMBL" id="VSSQ01108543">
    <property type="protein sequence ID" value="MPN47214.1"/>
    <property type="molecule type" value="Genomic_DNA"/>
</dbReference>
<sequence>MNFDIAIETIGKGIGSAQWIVSSVMNRGIVGNNGVERLVPVIEGHDCRFSISWEERFQSSRAHALSAAIDVYECKAPRLGEIAVQQKFAHDFVTKLGLEPRGEWRVNPSIPGVCSWTLPLDGGAFSGRIDPARKVAYLDLFVAGYVDPRQAAEYAITGLEGGYYRLQPHVRQ</sequence>
<comment type="caution">
    <text evidence="1">The sequence shown here is derived from an EMBL/GenBank/DDBJ whole genome shotgun (WGS) entry which is preliminary data.</text>
</comment>